<dbReference type="GO" id="GO:0003677">
    <property type="term" value="F:DNA binding"/>
    <property type="evidence" value="ECO:0007669"/>
    <property type="project" value="InterPro"/>
</dbReference>
<dbReference type="EMBL" id="CP015199">
    <property type="protein sequence ID" value="ANF50110.1"/>
    <property type="molecule type" value="Genomic_DNA"/>
</dbReference>
<dbReference type="PANTHER" id="PTHR34322">
    <property type="entry name" value="TRANSPOSASE, Y1_TNP DOMAIN-CONTAINING"/>
    <property type="match status" value="1"/>
</dbReference>
<dbReference type="InterPro" id="IPR002686">
    <property type="entry name" value="Transposase_17"/>
</dbReference>
<dbReference type="OrthoDB" id="9788881at2"/>
<dbReference type="InterPro" id="IPR036515">
    <property type="entry name" value="Transposase_17_sf"/>
</dbReference>
<accession>A0A172XT98</accession>
<evidence type="ECO:0000313" key="3">
    <source>
        <dbReference type="Proteomes" id="UP000077824"/>
    </source>
</evidence>
<keyword evidence="3" id="KW-1185">Reference proteome</keyword>
<dbReference type="GO" id="GO:0006313">
    <property type="term" value="P:DNA transposition"/>
    <property type="evidence" value="ECO:0007669"/>
    <property type="project" value="InterPro"/>
</dbReference>
<dbReference type="GO" id="GO:0004803">
    <property type="term" value="F:transposase activity"/>
    <property type="evidence" value="ECO:0007669"/>
    <property type="project" value="InterPro"/>
</dbReference>
<dbReference type="AlphaFoldDB" id="A0A172XT98"/>
<evidence type="ECO:0000313" key="2">
    <source>
        <dbReference type="EMBL" id="ANF50110.1"/>
    </source>
</evidence>
<feature type="domain" description="Transposase IS200-like" evidence="1">
    <location>
        <begin position="8"/>
        <end position="131"/>
    </location>
</feature>
<dbReference type="SUPFAM" id="SSF143422">
    <property type="entry name" value="Transposase IS200-like"/>
    <property type="match status" value="1"/>
</dbReference>
<dbReference type="SMART" id="SM01321">
    <property type="entry name" value="Y1_Tnp"/>
    <property type="match status" value="1"/>
</dbReference>
<dbReference type="Proteomes" id="UP000077824">
    <property type="component" value="Chromosome"/>
</dbReference>
<name>A0A172XT98_9FLAO</name>
<protein>
    <submittedName>
        <fullName evidence="2">Transposase</fullName>
    </submittedName>
</protein>
<sequence>MINTENFEFESVYHIFSHVNGKELIFREETNYQFFLKQLDKYITQIADIYAYCLLPNHFHLLLRFKNIEGINVEDEHRSLMKNFGNFLNSYAKAFNKKYNRKGALFLNAVKRKKISDEKYLLKVLHYIHNNPVNHGFVNKIDQWKHSSYNSYLNHEKESKLNRTEIMQYFDSLEVFRNYHQSNVEYDFLNLE</sequence>
<evidence type="ECO:0000259" key="1">
    <source>
        <dbReference type="SMART" id="SM01321"/>
    </source>
</evidence>
<dbReference type="RefSeq" id="WP_066752524.1">
    <property type="nucleotide sequence ID" value="NZ_CP015199.1"/>
</dbReference>
<reference evidence="2 3" key="1">
    <citation type="submission" date="2016-04" db="EMBL/GenBank/DDBJ databases">
        <title>Complete Genome Sequence of Chryseobacterium sp. IHBB 10212.</title>
        <authorList>
            <person name="Pal M."/>
            <person name="Swarnkar M.K."/>
            <person name="Kaushal K."/>
            <person name="Chhibber S."/>
            <person name="Singh A.K."/>
            <person name="Gulati A."/>
        </authorList>
    </citation>
    <scope>NUCLEOTIDE SEQUENCE [LARGE SCALE GENOMIC DNA]</scope>
    <source>
        <strain evidence="2 3">IHBB 10212</strain>
    </source>
</reference>
<dbReference type="STRING" id="1685010.A0O34_06120"/>
<dbReference type="KEGG" id="chh:A0O34_06120"/>
<dbReference type="Gene3D" id="3.30.70.1290">
    <property type="entry name" value="Transposase IS200-like"/>
    <property type="match status" value="1"/>
</dbReference>
<gene>
    <name evidence="2" type="ORF">A0O34_06120</name>
</gene>
<proteinExistence type="predicted"/>
<dbReference type="PANTHER" id="PTHR34322:SF2">
    <property type="entry name" value="TRANSPOSASE IS200-LIKE DOMAIN-CONTAINING PROTEIN"/>
    <property type="match status" value="1"/>
</dbReference>
<organism evidence="2 3">
    <name type="scientific">Chryseobacterium glaciei</name>
    <dbReference type="NCBI Taxonomy" id="1685010"/>
    <lineage>
        <taxon>Bacteria</taxon>
        <taxon>Pseudomonadati</taxon>
        <taxon>Bacteroidota</taxon>
        <taxon>Flavobacteriia</taxon>
        <taxon>Flavobacteriales</taxon>
        <taxon>Weeksellaceae</taxon>
        <taxon>Chryseobacterium group</taxon>
        <taxon>Chryseobacterium</taxon>
    </lineage>
</organism>